<dbReference type="InterPro" id="IPR008395">
    <property type="entry name" value="Agenet-like_dom"/>
</dbReference>
<dbReference type="InterPro" id="IPR022034">
    <property type="entry name" value="FMR1-like_C_core"/>
</dbReference>
<name>A0A8T0E616_ARGBR</name>
<dbReference type="InterPro" id="IPR040324">
    <property type="entry name" value="WDR44/Dgr2"/>
</dbReference>
<sequence>MSSESDSDVFFDAEEVTPVKTTKSVKKDEKNEETNKLDEESPKDEHVTNNAMINISDMIINEDLKEAARKARDNEQRRKKVEELRKQMLHDDDDVPEIHSEQSSIESSSVEGIYPSSSRGYAYKHSDRNSNETSSVMSLGKIGSILGGRDKQSSRDIDTVSTDSKYSCNESGSLQDGAGPSLRQRSNCTEPDVVASTKGEFKHPVAPPRRKKRNKNKTDTNNLTVSESNVELPSPTDPVESLAREIEFSLDLHSATRGQYVVKPQDREQDRAEGPNVENAERRGSASQRSDSLKSNSSKNLLNASEGHENANGSNEESKQQQPYMVRTRSDSGRPLTDQEILAQVTVRNLDTGEQIPLSLAEEHLPRCLNPLSLHIMRLTSEYVSNTALNKESDEESTDMRKSDSMDIASRALERTFSFRRGLGRRLRMEVSRIRTVVDKVTHSRHGDEDNSEEEIISDQRSSVKIKSSSKLKSAEKGGSEFENIRVVQELSGEHTGAIWTMKFSTCGRLLATAGQDHDLRIWVLRDAYKYFDDMRQRFNAESGKTSPQPDVSTTDDDDKEESEDDKGPFLRKPFCTYQGHTAELLDVSWSKNYFILSSSMDKTVRLWHISRKECLCCFQHIDFVTAIVFHPKDDRYFLSGSLDGKLRLWNIPDKKVTLWNELDGQTKLITAVNFCQNGKIAVVGSYDGRCIFYYTDQLKYYTQIHVRSTKGKNSHGRKISGIEEMPGEDKILVTSNDSRIRLYDLRDLCLTCKYKGYVNLSSQIKASLSHDGKYILSGSENQFIYLWKTSHDYAKFRRDRNDYWTAIKAHNAVVTSAVFAPNPSIIVKQLIRDQDEDVAAAMKEDINKYYIMVSGDFNGAYITDVHEDEVTVAFENDWQPESKFPFNRVRLPPAPPKDDKPISMIEGQEVEVFSRANEQEACGWWRAVVKMTKGDFHVVEYLGWETTYTEIVPSDRLRLKNTKNFYTTLNTSHLWQTLVFFFQTSLFFHILAKLHSLYEDIFQIRNGGQKNLKKTIGVLGCKYNQDKKCLQIIFFSSQGRHEGLKKRACMLSDMHFRNLRQKVLLLNRTEEAARQLESTRLHSNSGYGEEFTVREDLMGLAIGAHGANIQNARKLEGITGIDLEECSCTFKIFGEEGRGPPQHRTGKGSMDMQVHRKPTSHPSLTDRTSGHMVEGSVTERTFSVPFVFVGTIESITNAKILLEYHLAHLKEVEKLRQEKLEIDQQLRSQVGNVQNFPVPRRPGPERNYNSENDTGRVRGGGPPRGRGRGGGSGPVRRWANDSSRFNNSTSNHPSSTLSDFIGNADKRGGHNSYRGGISRGRERGGGDNSSRGLPNRK</sequence>
<dbReference type="InterPro" id="IPR041560">
    <property type="entry name" value="Tudor_FRM1"/>
</dbReference>
<feature type="compositionally biased region" description="Low complexity" evidence="5">
    <location>
        <begin position="459"/>
        <end position="472"/>
    </location>
</feature>
<evidence type="ECO:0000256" key="4">
    <source>
        <dbReference type="PROSITE-ProRule" id="PRU00221"/>
    </source>
</evidence>
<dbReference type="Proteomes" id="UP000807504">
    <property type="component" value="Unassembled WGS sequence"/>
</dbReference>
<dbReference type="Pfam" id="PF12235">
    <property type="entry name" value="FXMRP1_C_core"/>
    <property type="match status" value="1"/>
</dbReference>
<feature type="domain" description="Agenet-like" evidence="6">
    <location>
        <begin position="837"/>
        <end position="893"/>
    </location>
</feature>
<keyword evidence="8" id="KW-1185">Reference proteome</keyword>
<dbReference type="InterPro" id="IPR040472">
    <property type="entry name" value="FMRP_KH0"/>
</dbReference>
<dbReference type="Pfam" id="PF17904">
    <property type="entry name" value="KH_9"/>
    <property type="match status" value="1"/>
</dbReference>
<dbReference type="PROSITE" id="PS51641">
    <property type="entry name" value="AGENET_LIKE"/>
    <property type="match status" value="2"/>
</dbReference>
<dbReference type="Pfam" id="PF00400">
    <property type="entry name" value="WD40"/>
    <property type="match status" value="5"/>
</dbReference>
<comment type="caution">
    <text evidence="7">The sequence shown here is derived from an EMBL/GenBank/DDBJ whole genome shotgun (WGS) entry which is preliminary data.</text>
</comment>
<reference evidence="7" key="2">
    <citation type="submission" date="2020-06" db="EMBL/GenBank/DDBJ databases">
        <authorList>
            <person name="Sheffer M."/>
        </authorList>
    </citation>
    <scope>NUCLEOTIDE SEQUENCE</scope>
</reference>
<feature type="compositionally biased region" description="Basic and acidic residues" evidence="5">
    <location>
        <begin position="25"/>
        <end position="47"/>
    </location>
</feature>
<dbReference type="PANTHER" id="PTHR14221">
    <property type="entry name" value="WD REPEAT DOMAIN 44"/>
    <property type="match status" value="1"/>
</dbReference>
<dbReference type="Pfam" id="PF05641">
    <property type="entry name" value="Agenet"/>
    <property type="match status" value="1"/>
</dbReference>
<feature type="repeat" description="WD" evidence="4">
    <location>
        <begin position="578"/>
        <end position="611"/>
    </location>
</feature>
<dbReference type="InterPro" id="IPR015943">
    <property type="entry name" value="WD40/YVTN_repeat-like_dom_sf"/>
</dbReference>
<reference evidence="7" key="1">
    <citation type="journal article" date="2020" name="bioRxiv">
        <title>Chromosome-level reference genome of the European wasp spider Argiope bruennichi: a resource for studies on range expansion and evolutionary adaptation.</title>
        <authorList>
            <person name="Sheffer M.M."/>
            <person name="Hoppe A."/>
            <person name="Krehenwinkel H."/>
            <person name="Uhl G."/>
            <person name="Kuss A.W."/>
            <person name="Jensen L."/>
            <person name="Jensen C."/>
            <person name="Gillespie R.G."/>
            <person name="Hoff K.J."/>
            <person name="Prost S."/>
        </authorList>
    </citation>
    <scope>NUCLEOTIDE SEQUENCE</scope>
</reference>
<evidence type="ECO:0000256" key="5">
    <source>
        <dbReference type="SAM" id="MobiDB-lite"/>
    </source>
</evidence>
<keyword evidence="2 4" id="KW-0853">WD repeat</keyword>
<feature type="compositionally biased region" description="Polar residues" evidence="5">
    <location>
        <begin position="159"/>
        <end position="174"/>
    </location>
</feature>
<dbReference type="SUPFAM" id="SSF50978">
    <property type="entry name" value="WD40 repeat-like"/>
    <property type="match status" value="1"/>
</dbReference>
<proteinExistence type="predicted"/>
<feature type="domain" description="Agenet-like" evidence="6">
    <location>
        <begin position="909"/>
        <end position="961"/>
    </location>
</feature>
<feature type="compositionally biased region" description="Acidic residues" evidence="5">
    <location>
        <begin position="554"/>
        <end position="565"/>
    </location>
</feature>
<dbReference type="InterPro" id="IPR036322">
    <property type="entry name" value="WD40_repeat_dom_sf"/>
</dbReference>
<feature type="compositionally biased region" description="Low complexity" evidence="5">
    <location>
        <begin position="293"/>
        <end position="303"/>
    </location>
</feature>
<feature type="region of interest" description="Disordered" evidence="5">
    <location>
        <begin position="1232"/>
        <end position="1338"/>
    </location>
</feature>
<feature type="region of interest" description="Disordered" evidence="5">
    <location>
        <begin position="68"/>
        <end position="239"/>
    </location>
</feature>
<organism evidence="7 8">
    <name type="scientific">Argiope bruennichi</name>
    <name type="common">Wasp spider</name>
    <name type="synonym">Aranea bruennichi</name>
    <dbReference type="NCBI Taxonomy" id="94029"/>
    <lineage>
        <taxon>Eukaryota</taxon>
        <taxon>Metazoa</taxon>
        <taxon>Ecdysozoa</taxon>
        <taxon>Arthropoda</taxon>
        <taxon>Chelicerata</taxon>
        <taxon>Arachnida</taxon>
        <taxon>Araneae</taxon>
        <taxon>Araneomorphae</taxon>
        <taxon>Entelegynae</taxon>
        <taxon>Araneoidea</taxon>
        <taxon>Araneidae</taxon>
        <taxon>Argiope</taxon>
    </lineage>
</organism>
<protein>
    <recommendedName>
        <fullName evidence="1">WD repeat-containing protein 44</fullName>
    </recommendedName>
</protein>
<evidence type="ECO:0000313" key="8">
    <source>
        <dbReference type="Proteomes" id="UP000807504"/>
    </source>
</evidence>
<evidence type="ECO:0000256" key="1">
    <source>
        <dbReference type="ARBA" id="ARBA00021207"/>
    </source>
</evidence>
<evidence type="ECO:0000259" key="6">
    <source>
        <dbReference type="PROSITE" id="PS51641"/>
    </source>
</evidence>
<dbReference type="PROSITE" id="PS50082">
    <property type="entry name" value="WD_REPEATS_2"/>
    <property type="match status" value="3"/>
</dbReference>
<dbReference type="SMART" id="SM00320">
    <property type="entry name" value="WD40"/>
    <property type="match status" value="6"/>
</dbReference>
<feature type="compositionally biased region" description="Polar residues" evidence="5">
    <location>
        <begin position="1281"/>
        <end position="1299"/>
    </location>
</feature>
<dbReference type="Gene3D" id="2.30.30.140">
    <property type="match status" value="2"/>
</dbReference>
<feature type="region of interest" description="Disordered" evidence="5">
    <location>
        <begin position="1"/>
        <end position="51"/>
    </location>
</feature>
<feature type="region of interest" description="Disordered" evidence="5">
    <location>
        <begin position="442"/>
        <end position="479"/>
    </location>
</feature>
<feature type="compositionally biased region" description="Basic and acidic residues" evidence="5">
    <location>
        <begin position="264"/>
        <end position="284"/>
    </location>
</feature>
<dbReference type="CDD" id="cd20402">
    <property type="entry name" value="Tudor_Agenet_FMRP-like_rpt1"/>
    <property type="match status" value="1"/>
</dbReference>
<dbReference type="CDD" id="cd00200">
    <property type="entry name" value="WD40"/>
    <property type="match status" value="1"/>
</dbReference>
<feature type="compositionally biased region" description="Low complexity" evidence="5">
    <location>
        <begin position="101"/>
        <end position="113"/>
    </location>
</feature>
<dbReference type="Gene3D" id="2.130.10.10">
    <property type="entry name" value="YVTN repeat-like/Quinoprotein amine dehydrogenase"/>
    <property type="match status" value="1"/>
</dbReference>
<evidence type="ECO:0000256" key="2">
    <source>
        <dbReference type="ARBA" id="ARBA00022574"/>
    </source>
</evidence>
<feature type="region of interest" description="Disordered" evidence="5">
    <location>
        <begin position="1138"/>
        <end position="1171"/>
    </location>
</feature>
<accession>A0A8T0E616</accession>
<dbReference type="GO" id="GO:0003723">
    <property type="term" value="F:RNA binding"/>
    <property type="evidence" value="ECO:0007669"/>
    <property type="project" value="InterPro"/>
</dbReference>
<dbReference type="PANTHER" id="PTHR14221:SF0">
    <property type="entry name" value="WD REPEAT-CONTAINING PROTEIN 44"/>
    <property type="match status" value="1"/>
</dbReference>
<dbReference type="Pfam" id="PF18336">
    <property type="entry name" value="Tudor_FRX1"/>
    <property type="match status" value="1"/>
</dbReference>
<feature type="region of interest" description="Disordered" evidence="5">
    <location>
        <begin position="257"/>
        <end position="337"/>
    </location>
</feature>
<feature type="repeat" description="WD" evidence="4">
    <location>
        <begin position="618"/>
        <end position="652"/>
    </location>
</feature>
<feature type="compositionally biased region" description="Basic and acidic residues" evidence="5">
    <location>
        <begin position="68"/>
        <end position="100"/>
    </location>
</feature>
<gene>
    <name evidence="7" type="ORF">HNY73_019941</name>
</gene>
<dbReference type="Gene3D" id="3.30.1370.10">
    <property type="entry name" value="K Homology domain, type 1"/>
    <property type="match status" value="2"/>
</dbReference>
<feature type="compositionally biased region" description="Acidic residues" evidence="5">
    <location>
        <begin position="1"/>
        <end position="15"/>
    </location>
</feature>
<feature type="compositionally biased region" description="Basic and acidic residues" evidence="5">
    <location>
        <begin position="148"/>
        <end position="158"/>
    </location>
</feature>
<dbReference type="InterPro" id="IPR036612">
    <property type="entry name" value="KH_dom_type_1_sf"/>
</dbReference>
<feature type="compositionally biased region" description="Polar residues" evidence="5">
    <location>
        <begin position="311"/>
        <end position="323"/>
    </location>
</feature>
<dbReference type="InterPro" id="IPR001680">
    <property type="entry name" value="WD40_rpt"/>
</dbReference>
<evidence type="ECO:0000313" key="7">
    <source>
        <dbReference type="EMBL" id="KAF8766924.1"/>
    </source>
</evidence>
<feature type="compositionally biased region" description="Polar residues" evidence="5">
    <location>
        <begin position="1329"/>
        <end position="1338"/>
    </location>
</feature>
<feature type="compositionally biased region" description="Polar residues" evidence="5">
    <location>
        <begin position="543"/>
        <end position="552"/>
    </location>
</feature>
<feature type="repeat" description="WD" evidence="4">
    <location>
        <begin position="492"/>
        <end position="523"/>
    </location>
</feature>
<feature type="compositionally biased region" description="Gly residues" evidence="5">
    <location>
        <begin position="1258"/>
        <end position="1274"/>
    </location>
</feature>
<dbReference type="EMBL" id="JABXBU010002230">
    <property type="protein sequence ID" value="KAF8766924.1"/>
    <property type="molecule type" value="Genomic_DNA"/>
</dbReference>
<evidence type="ECO:0000256" key="3">
    <source>
        <dbReference type="ARBA" id="ARBA00022737"/>
    </source>
</evidence>
<dbReference type="PROSITE" id="PS50294">
    <property type="entry name" value="WD_REPEATS_REGION"/>
    <property type="match status" value="3"/>
</dbReference>
<keyword evidence="3" id="KW-0677">Repeat</keyword>
<feature type="region of interest" description="Disordered" evidence="5">
    <location>
        <begin position="540"/>
        <end position="570"/>
    </location>
</feature>